<feature type="binding site" evidence="21">
    <location>
        <position position="478"/>
    </location>
    <ligand>
        <name>L-glutamate</name>
        <dbReference type="ChEBI" id="CHEBI:29985"/>
    </ligand>
</feature>
<keyword evidence="6 24" id="KW-0406">Ion transport</keyword>
<evidence type="ECO:0000256" key="16">
    <source>
        <dbReference type="ARBA" id="ARBA00036634"/>
    </source>
</evidence>
<keyword evidence="9 24" id="KW-0675">Receptor</keyword>
<dbReference type="SMART" id="SM00079">
    <property type="entry name" value="PBPe"/>
    <property type="match status" value="1"/>
</dbReference>
<dbReference type="Proteomes" id="UP000694383">
    <property type="component" value="Unplaced"/>
</dbReference>
<evidence type="ECO:0000259" key="26">
    <source>
        <dbReference type="SMART" id="SM00918"/>
    </source>
</evidence>
<dbReference type="SMART" id="SM00918">
    <property type="entry name" value="Lig_chan-Glu_bd"/>
    <property type="match status" value="1"/>
</dbReference>
<name>A0A8C7XYE3_9TELE</name>
<evidence type="ECO:0000256" key="18">
    <source>
        <dbReference type="ARBA" id="ARBA00045840"/>
    </source>
</evidence>
<evidence type="ECO:0000256" key="5">
    <source>
        <dbReference type="ARBA" id="ARBA00023018"/>
    </source>
</evidence>
<evidence type="ECO:0000313" key="27">
    <source>
        <dbReference type="Ensembl" id="ENSOSIP00000020536.1"/>
    </source>
</evidence>
<comment type="function">
    <text evidence="18">Independent of its ionotropic glutamate receptor activity, acts as a thermoreceptor conferring sensitivity to cold temperatures. Functions in dorsal root ganglion neurons.</text>
</comment>
<keyword evidence="10" id="KW-0325">Glycoprotein</keyword>
<dbReference type="InterPro" id="IPR001828">
    <property type="entry name" value="ANF_lig-bd_rcpt"/>
</dbReference>
<dbReference type="GO" id="GO:0038023">
    <property type="term" value="F:signaling receptor activity"/>
    <property type="evidence" value="ECO:0007669"/>
    <property type="project" value="InterPro"/>
</dbReference>
<keyword evidence="7 24" id="KW-0472">Membrane</keyword>
<keyword evidence="12 24" id="KW-1071">Ligand-gated ion channel</keyword>
<comment type="similarity">
    <text evidence="17">Belongs to the glutamate-gated ion channel (TC 1.A.10.1) family. GRIK2 subfamily.</text>
</comment>
<feature type="binding site" evidence="21">
    <location>
        <position position="480"/>
    </location>
    <ligand>
        <name>L-glutamate</name>
        <dbReference type="ChEBI" id="CHEBI:29985"/>
    </ligand>
</feature>
<evidence type="ECO:0000256" key="12">
    <source>
        <dbReference type="ARBA" id="ARBA00023286"/>
    </source>
</evidence>
<dbReference type="SUPFAM" id="SSF53822">
    <property type="entry name" value="Periplasmic binding protein-like I"/>
    <property type="match status" value="1"/>
</dbReference>
<dbReference type="InterPro" id="IPR015683">
    <property type="entry name" value="Ionotropic_Glu_rcpt"/>
</dbReference>
<evidence type="ECO:0000256" key="22">
    <source>
        <dbReference type="PIRSR" id="PIRSR601508-2"/>
    </source>
</evidence>
<evidence type="ECO:0000256" key="14">
    <source>
        <dbReference type="ARBA" id="ARBA00034104"/>
    </source>
</evidence>
<comment type="function">
    <text evidence="24">Receptor for glutamate that functions as a ligand-gated ion channel in the central nervous system and plays an important role in excitatory synaptic transmission. L-glutamate acts as an excitatory neurotransmitter at many synapses in the central nervous system.</text>
</comment>
<keyword evidence="4 24" id="KW-1133">Transmembrane helix</keyword>
<dbReference type="CDD" id="cd06382">
    <property type="entry name" value="PBP1_iGluR_Kainate"/>
    <property type="match status" value="1"/>
</dbReference>
<accession>A0A8C7XYE3</accession>
<comment type="function">
    <text evidence="19">Ionotropic glutamate receptor that functions as a cation-permeable ligand-gated ion channel, gated by L-glutamate and the glutamatergic agonist kainic acid. L-glutamate acts as an excitatory neurotransmitter at many synapses in the central nervous system. Binding of the excitatory neurotransmitter L-glutamate induces a conformation change, leading to the opening of the cation channel, and thereby converts the chemical signal to an electrical impulse. The receptor then desensitizes rapidly and enters a transient inactive state, characterized by the presence of bound agonist.</text>
</comment>
<evidence type="ECO:0000256" key="23">
    <source>
        <dbReference type="PIRSR" id="PIRSR601508-3"/>
    </source>
</evidence>
<dbReference type="GO" id="GO:0015276">
    <property type="term" value="F:ligand-gated monoatomic ion channel activity"/>
    <property type="evidence" value="ECO:0007669"/>
    <property type="project" value="InterPro"/>
</dbReference>
<feature type="disulfide bond" evidence="23">
    <location>
        <begin position="98"/>
        <end position="348"/>
    </location>
</feature>
<keyword evidence="5 24" id="KW-0770">Synapse</keyword>
<dbReference type="PANTHER" id="PTHR18966">
    <property type="entry name" value="IONOTROPIC GLUTAMATE RECEPTOR"/>
    <property type="match status" value="1"/>
</dbReference>
<dbReference type="SUPFAM" id="SSF53850">
    <property type="entry name" value="Periplasmic binding protein-like II"/>
    <property type="match status" value="1"/>
</dbReference>
<comment type="catalytic activity">
    <reaction evidence="15">
        <text>Na(+)(in) = Na(+)(out)</text>
        <dbReference type="Rhea" id="RHEA:34963"/>
        <dbReference type="ChEBI" id="CHEBI:29101"/>
    </reaction>
</comment>
<feature type="binding site" evidence="21">
    <location>
        <position position="700"/>
    </location>
    <ligand>
        <name>L-glutamate</name>
        <dbReference type="ChEBI" id="CHEBI:29985"/>
    </ligand>
</feature>
<dbReference type="Pfam" id="PF00060">
    <property type="entry name" value="Lig_chan"/>
    <property type="match status" value="1"/>
</dbReference>
<keyword evidence="28" id="KW-1185">Reference proteome</keyword>
<evidence type="ECO:0000256" key="1">
    <source>
        <dbReference type="ARBA" id="ARBA00022448"/>
    </source>
</evidence>
<feature type="binding site" evidence="21">
    <location>
        <position position="652"/>
    </location>
    <ligand>
        <name>L-glutamate</name>
        <dbReference type="ChEBI" id="CHEBI:29985"/>
    </ligand>
</feature>
<protein>
    <recommendedName>
        <fullName evidence="24">Glutamate receptor</fullName>
    </recommendedName>
</protein>
<dbReference type="FunFam" id="3.40.190.10:FF:000240">
    <property type="entry name" value="Glutamate receptor ionotropic, kainate 2"/>
    <property type="match status" value="1"/>
</dbReference>
<comment type="subunit">
    <text evidence="20">Homotetramer and heterotetramer with GRIK5. Tetramers may be formed by the dimerization of dimers.</text>
</comment>
<feature type="site" description="Crucial to convey clamshell closure to channel opening" evidence="22">
    <location>
        <position position="630"/>
    </location>
</feature>
<evidence type="ECO:0000256" key="17">
    <source>
        <dbReference type="ARBA" id="ARBA00038119"/>
    </source>
</evidence>
<dbReference type="FunFam" id="3.40.50.2300:FF:000010">
    <property type="entry name" value="Glutamate ionotropic receptor kainate type subunit 1"/>
    <property type="match status" value="1"/>
</dbReference>
<dbReference type="AlphaFoldDB" id="A0A8C7XYE3"/>
<dbReference type="InterPro" id="IPR019594">
    <property type="entry name" value="Glu/Gly-bd"/>
</dbReference>
<keyword evidence="2 24" id="KW-1003">Cell membrane</keyword>
<evidence type="ECO:0000256" key="6">
    <source>
        <dbReference type="ARBA" id="ARBA00023065"/>
    </source>
</evidence>
<feature type="transmembrane region" description="Helical" evidence="24">
    <location>
        <begin position="782"/>
        <end position="806"/>
    </location>
</feature>
<dbReference type="Gene3D" id="3.40.190.10">
    <property type="entry name" value="Periplasmic binding protein-like II"/>
    <property type="match status" value="2"/>
</dbReference>
<evidence type="ECO:0000256" key="19">
    <source>
        <dbReference type="ARBA" id="ARBA00059880"/>
    </source>
</evidence>
<keyword evidence="8 23" id="KW-1015">Disulfide bond</keyword>
<dbReference type="PRINTS" id="PR00177">
    <property type="entry name" value="NMDARECEPTOR"/>
</dbReference>
<evidence type="ECO:0000256" key="15">
    <source>
        <dbReference type="ARBA" id="ARBA00036239"/>
    </source>
</evidence>
<feature type="binding site" evidence="21">
    <location>
        <position position="485"/>
    </location>
    <ligand>
        <name>L-glutamate</name>
        <dbReference type="ChEBI" id="CHEBI:29985"/>
    </ligand>
</feature>
<evidence type="ECO:0000256" key="20">
    <source>
        <dbReference type="ARBA" id="ARBA00065522"/>
    </source>
</evidence>
<comment type="catalytic activity">
    <reaction evidence="16">
        <text>Ca(2+)(in) = Ca(2+)(out)</text>
        <dbReference type="Rhea" id="RHEA:29671"/>
        <dbReference type="ChEBI" id="CHEBI:29108"/>
    </reaction>
</comment>
<feature type="transmembrane region" description="Helical" evidence="24">
    <location>
        <begin position="601"/>
        <end position="623"/>
    </location>
</feature>
<evidence type="ECO:0000256" key="7">
    <source>
        <dbReference type="ARBA" id="ARBA00023136"/>
    </source>
</evidence>
<reference evidence="27" key="2">
    <citation type="submission" date="2025-09" db="UniProtKB">
        <authorList>
            <consortium name="Ensembl"/>
        </authorList>
    </citation>
    <scope>IDENTIFICATION</scope>
</reference>
<dbReference type="GeneTree" id="ENSGT00940000159465"/>
<keyword evidence="11 24" id="KW-0628">Postsynaptic cell membrane</keyword>
<dbReference type="Gene3D" id="3.40.50.2300">
    <property type="match status" value="2"/>
</dbReference>
<evidence type="ECO:0000256" key="2">
    <source>
        <dbReference type="ARBA" id="ARBA00022475"/>
    </source>
</evidence>
<feature type="domain" description="Ionotropic glutamate receptor L-glutamate and glycine-binding" evidence="26">
    <location>
        <begin position="405"/>
        <end position="469"/>
    </location>
</feature>
<keyword evidence="1 24" id="KW-0813">Transport</keyword>
<evidence type="ECO:0000256" key="3">
    <source>
        <dbReference type="ARBA" id="ARBA00022692"/>
    </source>
</evidence>
<evidence type="ECO:0000256" key="10">
    <source>
        <dbReference type="ARBA" id="ARBA00023180"/>
    </source>
</evidence>
<keyword evidence="3 24" id="KW-0812">Transmembrane</keyword>
<dbReference type="FunFam" id="1.10.287.70:FF:000010">
    <property type="entry name" value="Putative glutamate receptor ionotropic kainate 1"/>
    <property type="match status" value="1"/>
</dbReference>
<feature type="site" description="Interaction with the cone snail toxin Con-ikot-ikot" evidence="22">
    <location>
        <position position="657"/>
    </location>
</feature>
<dbReference type="GO" id="GO:0045211">
    <property type="term" value="C:postsynaptic membrane"/>
    <property type="evidence" value="ECO:0007669"/>
    <property type="project" value="UniProtKB-SubCell"/>
</dbReference>
<dbReference type="Ensembl" id="ENSOSIT00000021678.1">
    <property type="protein sequence ID" value="ENSOSIP00000020536.1"/>
    <property type="gene ID" value="ENSOSIG00000008739.1"/>
</dbReference>
<feature type="domain" description="Ionotropic glutamate receptor C-terminal" evidence="25">
    <location>
        <begin position="389"/>
        <end position="763"/>
    </location>
</feature>
<dbReference type="Pfam" id="PF01094">
    <property type="entry name" value="ANF_receptor"/>
    <property type="match status" value="1"/>
</dbReference>
<reference evidence="27" key="1">
    <citation type="submission" date="2025-08" db="UniProtKB">
        <authorList>
            <consortium name="Ensembl"/>
        </authorList>
    </citation>
    <scope>IDENTIFICATION</scope>
</reference>
<evidence type="ECO:0000256" key="13">
    <source>
        <dbReference type="ARBA" id="ARBA00023303"/>
    </source>
</evidence>
<proteinExistence type="inferred from homology"/>
<dbReference type="FunFam" id="3.40.190.10:FF:000072">
    <property type="entry name" value="glutamate receptor ionotropic, kainate 4"/>
    <property type="match status" value="1"/>
</dbReference>
<sequence>MRNTPLSLRSAISEYWTSLIACLFWIQYSYGMPHVIRIGGIFEQTDGPVSLVSAEELAFKFAVNNINRNRTLLPNTTLTYDIQRINIYDSFEASRKACDQLSLGVVAIFGPSHSSSSNAVQSICNALEVPHIQVRWKHHPMDNRDSFYANLYPDYSSLSYAILDLVQYLKWKTATVVYDDSTGLIRLQELIMAPSRYNIRLKIRQLPLDTEDTRPLLKEMKRGREFRIIFDCSHHMAAQILKQAQTMGMMTEYYHYIFTTLDLMAINLEPYRFCGVNMTGFRILNVDNPQVASIVEKWSMEKLIPPKPDSGLLEGIMTTDAALTYDAVHIVSVSYQHAPQMTVNSLQCHRHKPWRFGGRFMSYIKESHWDGLTGRLSFNKTTGLRTDFDLDIVSLKEDGLEKEEPYVMLKKSDRALVGNDRFEGFCIDLLKELAGLLGFTYEIRLVPDGKYGSQDDKGQWNGMIRELIEHRADLAVAPLTITYTREKFIDFSKPFMSMGISILYRKPNSTNSGFFSFLNPMTPDIWVYILLAYLGVSCVLFVIARFSPYEWYDAHPCNPGSDVVENNFTLLNSFWFGVGSLMQQGSELMPKALSTRIIGGIWWFFTLIIISSYTANLAAFLTVERMDTPVDSADDIAKQTKIEYGVIKDGATMSFFKKSRVSTFEKMWAFMSSRPRTSLVKSIEDGIQRVLKSDYALITESTTIDYITRRNCNLTQVGGIIDSKGYGIGTPIGSPYRDKITIAILSILEDGRLHMLKEKWWSGSSCLDEERRETGPMGIQNLGGLFIVLASGLVLSVFVAMAEFIYKLRKTAEREQRSLCSAMVDEIRLSFTCERRLKHKPQPPVMVKTDAVINMHAYNHRRLPGKDNRSCSTGMTPVFP</sequence>
<dbReference type="InterPro" id="IPR001320">
    <property type="entry name" value="Iontro_rcpt_C"/>
</dbReference>
<evidence type="ECO:0000256" key="11">
    <source>
        <dbReference type="ARBA" id="ARBA00023257"/>
    </source>
</evidence>
<evidence type="ECO:0000256" key="4">
    <source>
        <dbReference type="ARBA" id="ARBA00022989"/>
    </source>
</evidence>
<feature type="disulfide bond" evidence="23">
    <location>
        <begin position="712"/>
        <end position="766"/>
    </location>
</feature>
<comment type="subcellular location">
    <subcellularLocation>
        <location evidence="14 24">Postsynaptic cell membrane</location>
        <topology evidence="14 24">Multi-pass membrane protein</topology>
    </subcellularLocation>
</comment>
<dbReference type="InterPro" id="IPR028082">
    <property type="entry name" value="Peripla_BP_I"/>
</dbReference>
<keyword evidence="13 24" id="KW-0407">Ion channel</keyword>
<dbReference type="Pfam" id="PF10613">
    <property type="entry name" value="Lig_chan-Glu_bd"/>
    <property type="match status" value="1"/>
</dbReference>
<evidence type="ECO:0000256" key="9">
    <source>
        <dbReference type="ARBA" id="ARBA00023170"/>
    </source>
</evidence>
<evidence type="ECO:0000256" key="24">
    <source>
        <dbReference type="RuleBase" id="RU367118"/>
    </source>
</evidence>
<evidence type="ECO:0000256" key="21">
    <source>
        <dbReference type="PIRSR" id="PIRSR601508-1"/>
    </source>
</evidence>
<feature type="transmembrane region" description="Helical" evidence="24">
    <location>
        <begin position="525"/>
        <end position="544"/>
    </location>
</feature>
<evidence type="ECO:0000256" key="8">
    <source>
        <dbReference type="ARBA" id="ARBA00023157"/>
    </source>
</evidence>
<organism evidence="27 28">
    <name type="scientific">Oryzias sinensis</name>
    <name type="common">Chinese medaka</name>
    <dbReference type="NCBI Taxonomy" id="183150"/>
    <lineage>
        <taxon>Eukaryota</taxon>
        <taxon>Metazoa</taxon>
        <taxon>Chordata</taxon>
        <taxon>Craniata</taxon>
        <taxon>Vertebrata</taxon>
        <taxon>Euteleostomi</taxon>
        <taxon>Actinopterygii</taxon>
        <taxon>Neopterygii</taxon>
        <taxon>Teleostei</taxon>
        <taxon>Neoteleostei</taxon>
        <taxon>Acanthomorphata</taxon>
        <taxon>Ovalentaria</taxon>
        <taxon>Atherinomorphae</taxon>
        <taxon>Beloniformes</taxon>
        <taxon>Adrianichthyidae</taxon>
        <taxon>Oryziinae</taxon>
        <taxon>Oryzias</taxon>
    </lineage>
</organism>
<dbReference type="Gene3D" id="1.10.287.70">
    <property type="match status" value="1"/>
</dbReference>
<evidence type="ECO:0000313" key="28">
    <source>
        <dbReference type="Proteomes" id="UP000694383"/>
    </source>
</evidence>
<dbReference type="InterPro" id="IPR001508">
    <property type="entry name" value="Iono_Glu_rcpt_met"/>
</dbReference>
<evidence type="ECO:0000259" key="25">
    <source>
        <dbReference type="SMART" id="SM00079"/>
    </source>
</evidence>